<evidence type="ECO:0000313" key="3">
    <source>
        <dbReference type="Proteomes" id="UP000679126"/>
    </source>
</evidence>
<evidence type="ECO:0000259" key="1">
    <source>
        <dbReference type="Pfam" id="PF14229"/>
    </source>
</evidence>
<proteinExistence type="predicted"/>
<evidence type="ECO:0000313" key="2">
    <source>
        <dbReference type="EMBL" id="MBO9153401.1"/>
    </source>
</evidence>
<sequence>MSYPIQEIQGIGPNYANKLTGLGINTVAKLLEDGGTKAGRTRLAESTGIPEALILTWVNHADLMRINGVGGQFAELLEAAGVDTVKELRNRNAENLFAKVSELNALKNLSGRAPSLSEIQGMIDQAKDLEPALAY</sequence>
<name>A0ABS3YFE7_9BACT</name>
<dbReference type="RefSeq" id="WP_209146365.1">
    <property type="nucleotide sequence ID" value="NZ_JAGHKP010000002.1"/>
</dbReference>
<dbReference type="Proteomes" id="UP000679126">
    <property type="component" value="Unassembled WGS sequence"/>
</dbReference>
<feature type="domain" description="DUF4332" evidence="1">
    <location>
        <begin position="10"/>
        <end position="129"/>
    </location>
</feature>
<comment type="caution">
    <text evidence="2">The sequence shown here is derived from an EMBL/GenBank/DDBJ whole genome shotgun (WGS) entry which is preliminary data.</text>
</comment>
<gene>
    <name evidence="2" type="ORF">J7I43_14330</name>
</gene>
<keyword evidence="3" id="KW-1185">Reference proteome</keyword>
<accession>A0ABS3YFE7</accession>
<dbReference type="InterPro" id="IPR025567">
    <property type="entry name" value="DUF4332"/>
</dbReference>
<reference evidence="3" key="1">
    <citation type="submission" date="2021-03" db="EMBL/GenBank/DDBJ databases">
        <title>Assistant Professor.</title>
        <authorList>
            <person name="Huq M.A."/>
        </authorList>
    </citation>
    <scope>NUCLEOTIDE SEQUENCE [LARGE SCALE GENOMIC DNA]</scope>
    <source>
        <strain evidence="3">MAH-28</strain>
    </source>
</reference>
<protein>
    <submittedName>
        <fullName evidence="2">DUF4332 domain-containing protein</fullName>
    </submittedName>
</protein>
<dbReference type="Pfam" id="PF14229">
    <property type="entry name" value="DUF4332"/>
    <property type="match status" value="1"/>
</dbReference>
<dbReference type="EMBL" id="JAGHKP010000002">
    <property type="protein sequence ID" value="MBO9153401.1"/>
    <property type="molecule type" value="Genomic_DNA"/>
</dbReference>
<dbReference type="Gene3D" id="1.10.150.20">
    <property type="entry name" value="5' to 3' exonuclease, C-terminal subdomain"/>
    <property type="match status" value="2"/>
</dbReference>
<organism evidence="2 3">
    <name type="scientific">Chitinophaga chungangae</name>
    <dbReference type="NCBI Taxonomy" id="2821488"/>
    <lineage>
        <taxon>Bacteria</taxon>
        <taxon>Pseudomonadati</taxon>
        <taxon>Bacteroidota</taxon>
        <taxon>Chitinophagia</taxon>
        <taxon>Chitinophagales</taxon>
        <taxon>Chitinophagaceae</taxon>
        <taxon>Chitinophaga</taxon>
    </lineage>
</organism>